<dbReference type="PANTHER" id="PTHR43739:SF5">
    <property type="entry name" value="EXO-ALPHA-SIALIDASE"/>
    <property type="match status" value="1"/>
</dbReference>
<protein>
    <submittedName>
        <fullName evidence="4">T9SS type A sorting domain-containing protein</fullName>
    </submittedName>
</protein>
<dbReference type="SUPFAM" id="SSF110296">
    <property type="entry name" value="Oligoxyloglucan reducing end-specific cellobiohydrolase"/>
    <property type="match status" value="2"/>
</dbReference>
<keyword evidence="5" id="KW-1185">Reference proteome</keyword>
<dbReference type="Proteomes" id="UP001597534">
    <property type="component" value="Unassembled WGS sequence"/>
</dbReference>
<dbReference type="InterPro" id="IPR013783">
    <property type="entry name" value="Ig-like_fold"/>
</dbReference>
<dbReference type="InterPro" id="IPR026444">
    <property type="entry name" value="Secre_tail"/>
</dbReference>
<keyword evidence="1 2" id="KW-0732">Signal</keyword>
<dbReference type="InterPro" id="IPR052025">
    <property type="entry name" value="Xyloglucanase_GH74"/>
</dbReference>
<evidence type="ECO:0000259" key="3">
    <source>
        <dbReference type="Pfam" id="PF18962"/>
    </source>
</evidence>
<dbReference type="Gene3D" id="2.60.120.260">
    <property type="entry name" value="Galactose-binding domain-like"/>
    <property type="match status" value="1"/>
</dbReference>
<proteinExistence type="predicted"/>
<feature type="chain" id="PRO_5045380151" evidence="2">
    <location>
        <begin position="19"/>
        <end position="1128"/>
    </location>
</feature>
<organism evidence="4 5">
    <name type="scientific">Flavobacterium chuncheonense</name>
    <dbReference type="NCBI Taxonomy" id="2026653"/>
    <lineage>
        <taxon>Bacteria</taxon>
        <taxon>Pseudomonadati</taxon>
        <taxon>Bacteroidota</taxon>
        <taxon>Flavobacteriia</taxon>
        <taxon>Flavobacteriales</taxon>
        <taxon>Flavobacteriaceae</taxon>
        <taxon>Flavobacterium</taxon>
    </lineage>
</organism>
<comment type="caution">
    <text evidence="4">The sequence shown here is derived from an EMBL/GenBank/DDBJ whole genome shotgun (WGS) entry which is preliminary data.</text>
</comment>
<evidence type="ECO:0000256" key="1">
    <source>
        <dbReference type="ARBA" id="ARBA00022729"/>
    </source>
</evidence>
<sequence length="1128" mass="122351">MKKYYLTFSFLLTFIGFAQFNTSAPWMTSVIKAKEDKVSIEEITQAFDAYWKSHDKNKKGSGYKPYKRWEYHWENNTNEQGYLVTPQEMWDAWNLKRSIIANKSNSSLPLSNWQPVGPFTHTNTGSWSSGQGRVNFVYQDPNNVNTIYLGAPAGGIWKSVDAGVNWLPLSDYLPQIGVSGIVVDHSNSSVIYIATGDKDASDTYSIGVMKSIDGGASWSATGLTFSGTNKYAGDIIMHPTNNQILFCATNNGVYKTTDAGATWAIVQTGDFSQGAIRFKPNDPTVVYGVTNTSFYKSVDTGLSFSQVSSGLPATSGRLLLDVTPANENYIYVLSAASNGDFQGVYRSINGGISFVQMNGTTNVLESDQAWYDLALAVSDTNADEVYTGCLNIWKSTNGGTSFSKMNNWSSPASLSYTHADIHYLGFYSGKLFAGTDGGVYVSQNGGTLFTDLTATAQISQFYKIAVSKQSSNNMVGGLQDNGGHAYSGGAWKNYYGADGMDTAIDPNNPNLYYGFIQNGSTLYISGTGGNGITSNVSAPSGVNGNWVTPLVVNSVGEVFAGYDNLYRLQNGAWVQQNIGSLGTGKLELIAIDPSNDDIIYVSNETDLYKSTNNGVNFSLMYTASSKIRSIEVHSYNSNIVYLTTSGSSGKVMKSVDGGSTFADITSGIPNIGKNVIVHQGQNTDNPLYVGTSLGVYYRDDTMSTWQPFDINLPNVAVTDLEINLEDSKITAATYGRGIWQSAIPVQVPADDVKLVSIDNPTLDISCGNIVPSVTIKNNGQNSINTVQVDYVIDGVVYTNNWNGTLASGNVTSIALPSLTLSRGIYTIDVVVTMVNDAFPDNNSILKTFYVNDNGTIGTVNTFSDATDELISYNEGSSGSQWIRGLRSGTVIGSGTNMVYASNLTGEYPNNIKSFLVSQCYNLTNVSNPEISFKLKYDLELNWDVLYVEYSTDFGANWDVLGVKGPTWYNSDRTNVSSGTSNDCFNCPGAQWTGTNTTNTTYTHPLNALAGQSNVIFRLVFHSDQSVTELGVTVDDFLINGVLSSETFTSNKVKVYPNPSRGSFNFNSNGEQPKEVTVYDLTGKIIYTSENIVVENEIFTVDLSDAAQGVYFVDVKLTGGNIVKRIVKE</sequence>
<dbReference type="RefSeq" id="WP_379811967.1">
    <property type="nucleotide sequence ID" value="NZ_JBHUPC010000013.1"/>
</dbReference>
<dbReference type="Pfam" id="PF18962">
    <property type="entry name" value="Por_Secre_tail"/>
    <property type="match status" value="1"/>
</dbReference>
<accession>A0ABW5YN55</accession>
<name>A0ABW5YN55_9FLAO</name>
<gene>
    <name evidence="4" type="ORF">ACFS5J_09885</name>
</gene>
<dbReference type="EMBL" id="JBHUPC010000013">
    <property type="protein sequence ID" value="MFD2892322.1"/>
    <property type="molecule type" value="Genomic_DNA"/>
</dbReference>
<dbReference type="InterPro" id="IPR015943">
    <property type="entry name" value="WD40/YVTN_repeat-like_dom_sf"/>
</dbReference>
<evidence type="ECO:0000256" key="2">
    <source>
        <dbReference type="SAM" id="SignalP"/>
    </source>
</evidence>
<dbReference type="PANTHER" id="PTHR43739">
    <property type="entry name" value="XYLOGLUCANASE (EUROFUNG)"/>
    <property type="match status" value="1"/>
</dbReference>
<evidence type="ECO:0000313" key="5">
    <source>
        <dbReference type="Proteomes" id="UP001597534"/>
    </source>
</evidence>
<feature type="domain" description="Secretion system C-terminal sorting" evidence="3">
    <location>
        <begin position="1054"/>
        <end position="1126"/>
    </location>
</feature>
<dbReference type="Gene3D" id="2.60.40.10">
    <property type="entry name" value="Immunoglobulins"/>
    <property type="match status" value="1"/>
</dbReference>
<dbReference type="Gene3D" id="2.130.10.10">
    <property type="entry name" value="YVTN repeat-like/Quinoprotein amine dehydrogenase"/>
    <property type="match status" value="3"/>
</dbReference>
<dbReference type="NCBIfam" id="TIGR04183">
    <property type="entry name" value="Por_Secre_tail"/>
    <property type="match status" value="1"/>
</dbReference>
<reference evidence="5" key="1">
    <citation type="journal article" date="2019" name="Int. J. Syst. Evol. Microbiol.">
        <title>The Global Catalogue of Microorganisms (GCM) 10K type strain sequencing project: providing services to taxonomists for standard genome sequencing and annotation.</title>
        <authorList>
            <consortium name="The Broad Institute Genomics Platform"/>
            <consortium name="The Broad Institute Genome Sequencing Center for Infectious Disease"/>
            <person name="Wu L."/>
            <person name="Ma J."/>
        </authorList>
    </citation>
    <scope>NUCLEOTIDE SEQUENCE [LARGE SCALE GENOMIC DNA]</scope>
    <source>
        <strain evidence="5">KCTC 22671</strain>
    </source>
</reference>
<evidence type="ECO:0000313" key="4">
    <source>
        <dbReference type="EMBL" id="MFD2892322.1"/>
    </source>
</evidence>
<feature type="signal peptide" evidence="2">
    <location>
        <begin position="1"/>
        <end position="18"/>
    </location>
</feature>